<protein>
    <submittedName>
        <fullName evidence="2">Uncharacterized protein</fullName>
    </submittedName>
</protein>
<accession>A0ABQ4XW85</accession>
<proteinExistence type="predicted"/>
<feature type="compositionally biased region" description="Basic and acidic residues" evidence="1">
    <location>
        <begin position="175"/>
        <end position="188"/>
    </location>
</feature>
<sequence length="239" mass="27566">MTKSLRRWMKCLKGLELSFEDKWLRVQQKCPVPLSGIKEILVRSGLEDKIKPETEMDQERRNRKRPYEGEGSSLTEELTFLAIPRNSLTDEPIILEGIIKGHQSFVDRFLKQDIPPLGCCDRTYRIPWGGSEDELIQYSLDNSWKETQWLQHMEQISRIQKQTILRARNNPGHRPGKEPMLPEKERGEGNMGEKVTICNKQLDQSITIESTLSLGCKLWLINILRKNVDVLAWAGPGGQ</sequence>
<feature type="compositionally biased region" description="Basic and acidic residues" evidence="1">
    <location>
        <begin position="51"/>
        <end position="68"/>
    </location>
</feature>
<comment type="caution">
    <text evidence="2">The sequence shown here is derived from an EMBL/GenBank/DDBJ whole genome shotgun (WGS) entry which is preliminary data.</text>
</comment>
<keyword evidence="3" id="KW-1185">Reference proteome</keyword>
<organism evidence="2 3">
    <name type="scientific">Tanacetum coccineum</name>
    <dbReference type="NCBI Taxonomy" id="301880"/>
    <lineage>
        <taxon>Eukaryota</taxon>
        <taxon>Viridiplantae</taxon>
        <taxon>Streptophyta</taxon>
        <taxon>Embryophyta</taxon>
        <taxon>Tracheophyta</taxon>
        <taxon>Spermatophyta</taxon>
        <taxon>Magnoliopsida</taxon>
        <taxon>eudicotyledons</taxon>
        <taxon>Gunneridae</taxon>
        <taxon>Pentapetalae</taxon>
        <taxon>asterids</taxon>
        <taxon>campanulids</taxon>
        <taxon>Asterales</taxon>
        <taxon>Asteraceae</taxon>
        <taxon>Asteroideae</taxon>
        <taxon>Anthemideae</taxon>
        <taxon>Anthemidinae</taxon>
        <taxon>Tanacetum</taxon>
    </lineage>
</organism>
<feature type="region of interest" description="Disordered" evidence="1">
    <location>
        <begin position="51"/>
        <end position="71"/>
    </location>
</feature>
<dbReference type="Proteomes" id="UP001151760">
    <property type="component" value="Unassembled WGS sequence"/>
</dbReference>
<evidence type="ECO:0000313" key="2">
    <source>
        <dbReference type="EMBL" id="GJS69684.1"/>
    </source>
</evidence>
<gene>
    <name evidence="2" type="ORF">Tco_0702525</name>
</gene>
<dbReference type="EMBL" id="BQNB010009879">
    <property type="protein sequence ID" value="GJS69684.1"/>
    <property type="molecule type" value="Genomic_DNA"/>
</dbReference>
<feature type="region of interest" description="Disordered" evidence="1">
    <location>
        <begin position="168"/>
        <end position="190"/>
    </location>
</feature>
<name>A0ABQ4XW85_9ASTR</name>
<evidence type="ECO:0000313" key="3">
    <source>
        <dbReference type="Proteomes" id="UP001151760"/>
    </source>
</evidence>
<reference evidence="2" key="2">
    <citation type="submission" date="2022-01" db="EMBL/GenBank/DDBJ databases">
        <authorList>
            <person name="Yamashiro T."/>
            <person name="Shiraishi A."/>
            <person name="Satake H."/>
            <person name="Nakayama K."/>
        </authorList>
    </citation>
    <scope>NUCLEOTIDE SEQUENCE</scope>
</reference>
<reference evidence="2" key="1">
    <citation type="journal article" date="2022" name="Int. J. Mol. Sci.">
        <title>Draft Genome of Tanacetum Coccineum: Genomic Comparison of Closely Related Tanacetum-Family Plants.</title>
        <authorList>
            <person name="Yamashiro T."/>
            <person name="Shiraishi A."/>
            <person name="Nakayama K."/>
            <person name="Satake H."/>
        </authorList>
    </citation>
    <scope>NUCLEOTIDE SEQUENCE</scope>
</reference>
<evidence type="ECO:0000256" key="1">
    <source>
        <dbReference type="SAM" id="MobiDB-lite"/>
    </source>
</evidence>